<keyword evidence="1" id="KW-1133">Transmembrane helix</keyword>
<feature type="domain" description="CAAX prenyl protease 2/Lysostaphin resistance protein A-like" evidence="2">
    <location>
        <begin position="110"/>
        <end position="205"/>
    </location>
</feature>
<dbReference type="RefSeq" id="WP_186990255.1">
    <property type="nucleotide sequence ID" value="NZ_CP052909.1"/>
</dbReference>
<evidence type="ECO:0000256" key="1">
    <source>
        <dbReference type="SAM" id="Phobius"/>
    </source>
</evidence>
<organism evidence="3 4">
    <name type="scientific">Constantimarinum furrinae</name>
    <dbReference type="NCBI Taxonomy" id="2562285"/>
    <lineage>
        <taxon>Bacteria</taxon>
        <taxon>Pseudomonadati</taxon>
        <taxon>Bacteroidota</taxon>
        <taxon>Flavobacteriia</taxon>
        <taxon>Flavobacteriales</taxon>
        <taxon>Flavobacteriaceae</taxon>
        <taxon>Altibacter/Constantimarinum group</taxon>
        <taxon>Constantimarinum</taxon>
    </lineage>
</organism>
<gene>
    <name evidence="3" type="ORF">ALE3EI_0362</name>
</gene>
<feature type="transmembrane region" description="Helical" evidence="1">
    <location>
        <begin position="137"/>
        <end position="159"/>
    </location>
</feature>
<sequence length="259" mass="29379">MKSSVKIVLGVAVAFIIYFIVDELYFKTIRTAINQGLDQFGISHILAYSIVGIPLLVGTMLLRGVRNSFDALGLNRSLLKALLFSLVCTAPMLIGFALVFEFNTEINLNTILVSVIAAAFFEELYFRGFLYGLVFRYTKVGFIPSILFGALLFAFIHLYQSQDPTTLIGIFLTTFLGAVLFAWVYTEWNYNIWVPVFLHLFMNLFWELFSAGENALGGVYSNVFRIITIVLIIVLTLMYKKRKKEKLAVNRKTLFIKPS</sequence>
<name>A0A7G8PRI3_9FLAO</name>
<feature type="transmembrane region" description="Helical" evidence="1">
    <location>
        <begin position="215"/>
        <end position="239"/>
    </location>
</feature>
<dbReference type="EMBL" id="CP052909">
    <property type="protein sequence ID" value="QNJ96949.1"/>
    <property type="molecule type" value="Genomic_DNA"/>
</dbReference>
<feature type="transmembrane region" description="Helical" evidence="1">
    <location>
        <begin position="106"/>
        <end position="125"/>
    </location>
</feature>
<dbReference type="GO" id="GO:0004175">
    <property type="term" value="F:endopeptidase activity"/>
    <property type="evidence" value="ECO:0007669"/>
    <property type="project" value="UniProtKB-ARBA"/>
</dbReference>
<accession>A0A7G8PRI3</accession>
<evidence type="ECO:0000313" key="3">
    <source>
        <dbReference type="EMBL" id="QNJ96949.1"/>
    </source>
</evidence>
<keyword evidence="4" id="KW-1185">Reference proteome</keyword>
<dbReference type="KEGG" id="alti:ALE3EI_0362"/>
<keyword evidence="1" id="KW-0472">Membrane</keyword>
<dbReference type="InterPro" id="IPR003675">
    <property type="entry name" value="Rce1/LyrA-like_dom"/>
</dbReference>
<evidence type="ECO:0000313" key="4">
    <source>
        <dbReference type="Proteomes" id="UP000515514"/>
    </source>
</evidence>
<evidence type="ECO:0000259" key="2">
    <source>
        <dbReference type="Pfam" id="PF02517"/>
    </source>
</evidence>
<feature type="transmembrane region" description="Helical" evidence="1">
    <location>
        <begin position="192"/>
        <end position="209"/>
    </location>
</feature>
<dbReference type="GO" id="GO:0080120">
    <property type="term" value="P:CAAX-box protein maturation"/>
    <property type="evidence" value="ECO:0007669"/>
    <property type="project" value="UniProtKB-ARBA"/>
</dbReference>
<reference evidence="3 4" key="1">
    <citation type="submission" date="2020-04" db="EMBL/GenBank/DDBJ databases">
        <title>Genome sequence of Altibacter aquimarinus strain ALE3EI.</title>
        <authorList>
            <person name="Oh H.-M."/>
            <person name="Jang D."/>
        </authorList>
    </citation>
    <scope>NUCLEOTIDE SEQUENCE [LARGE SCALE GENOMIC DNA]</scope>
    <source>
        <strain evidence="3 4">ALE3EI</strain>
    </source>
</reference>
<proteinExistence type="predicted"/>
<dbReference type="Pfam" id="PF02517">
    <property type="entry name" value="Rce1-like"/>
    <property type="match status" value="1"/>
</dbReference>
<feature type="transmembrane region" description="Helical" evidence="1">
    <location>
        <begin position="77"/>
        <end position="100"/>
    </location>
</feature>
<dbReference type="Proteomes" id="UP000515514">
    <property type="component" value="Chromosome"/>
</dbReference>
<keyword evidence="1" id="KW-0812">Transmembrane</keyword>
<protein>
    <submittedName>
        <fullName evidence="3">Abortive infection protein</fullName>
    </submittedName>
</protein>
<dbReference type="AlphaFoldDB" id="A0A7G8PRI3"/>
<feature type="transmembrane region" description="Helical" evidence="1">
    <location>
        <begin position="45"/>
        <end position="65"/>
    </location>
</feature>
<feature type="transmembrane region" description="Helical" evidence="1">
    <location>
        <begin position="7"/>
        <end position="25"/>
    </location>
</feature>
<feature type="transmembrane region" description="Helical" evidence="1">
    <location>
        <begin position="165"/>
        <end position="185"/>
    </location>
</feature>